<evidence type="ECO:0000256" key="5">
    <source>
        <dbReference type="ARBA" id="ARBA00023242"/>
    </source>
</evidence>
<keyword evidence="9" id="KW-1185">Reference proteome</keyword>
<keyword evidence="7" id="KW-0812">Transmembrane</keyword>
<dbReference type="GO" id="GO:0000976">
    <property type="term" value="F:transcription cis-regulatory region binding"/>
    <property type="evidence" value="ECO:0007669"/>
    <property type="project" value="TreeGrafter"/>
</dbReference>
<dbReference type="GO" id="GO:0000981">
    <property type="term" value="F:DNA-binding transcription factor activity, RNA polymerase II-specific"/>
    <property type="evidence" value="ECO:0007669"/>
    <property type="project" value="TreeGrafter"/>
</dbReference>
<protein>
    <recommendedName>
        <fullName evidence="10">C6 transcription factor</fullName>
    </recommendedName>
</protein>
<dbReference type="AlphaFoldDB" id="A0A9W4RU05"/>
<dbReference type="InterPro" id="IPR051089">
    <property type="entry name" value="prtT"/>
</dbReference>
<evidence type="ECO:0000313" key="9">
    <source>
        <dbReference type="Proteomes" id="UP001152533"/>
    </source>
</evidence>
<keyword evidence="3" id="KW-0238">DNA-binding</keyword>
<feature type="region of interest" description="Disordered" evidence="6">
    <location>
        <begin position="84"/>
        <end position="121"/>
    </location>
</feature>
<keyword evidence="7" id="KW-1133">Transmembrane helix</keyword>
<feature type="compositionally biased region" description="Polar residues" evidence="6">
    <location>
        <begin position="110"/>
        <end position="120"/>
    </location>
</feature>
<feature type="region of interest" description="Disordered" evidence="6">
    <location>
        <begin position="177"/>
        <end position="250"/>
    </location>
</feature>
<keyword evidence="4" id="KW-0804">Transcription</keyword>
<proteinExistence type="predicted"/>
<dbReference type="PANTHER" id="PTHR31845">
    <property type="entry name" value="FINGER DOMAIN PROTEIN, PUTATIVE-RELATED"/>
    <property type="match status" value="1"/>
</dbReference>
<evidence type="ECO:0008006" key="10">
    <source>
        <dbReference type="Google" id="ProtNLM"/>
    </source>
</evidence>
<gene>
    <name evidence="8" type="ORF">CGXH109_LOCUS67874</name>
</gene>
<comment type="subcellular location">
    <subcellularLocation>
        <location evidence="1">Nucleus</location>
    </subcellularLocation>
</comment>
<dbReference type="PANTHER" id="PTHR31845:SF18">
    <property type="entry name" value="ZN(II)2CYS6 TRANSCRIPTION FACTOR (EUROFUNG)"/>
    <property type="match status" value="1"/>
</dbReference>
<dbReference type="Proteomes" id="UP001152533">
    <property type="component" value="Unassembled WGS sequence"/>
</dbReference>
<evidence type="ECO:0000256" key="4">
    <source>
        <dbReference type="ARBA" id="ARBA00023163"/>
    </source>
</evidence>
<evidence type="ECO:0000313" key="8">
    <source>
        <dbReference type="EMBL" id="CAI0647672.1"/>
    </source>
</evidence>
<name>A0A9W4RU05_9PEZI</name>
<evidence type="ECO:0000256" key="3">
    <source>
        <dbReference type="ARBA" id="ARBA00023125"/>
    </source>
</evidence>
<evidence type="ECO:0000256" key="2">
    <source>
        <dbReference type="ARBA" id="ARBA00023015"/>
    </source>
</evidence>
<evidence type="ECO:0000256" key="7">
    <source>
        <dbReference type="SAM" id="Phobius"/>
    </source>
</evidence>
<keyword evidence="7" id="KW-0472">Membrane</keyword>
<dbReference type="GO" id="GO:0005634">
    <property type="term" value="C:nucleus"/>
    <property type="evidence" value="ECO:0007669"/>
    <property type="project" value="UniProtKB-SubCell"/>
</dbReference>
<feature type="compositionally biased region" description="Basic and acidic residues" evidence="6">
    <location>
        <begin position="184"/>
        <end position="194"/>
    </location>
</feature>
<dbReference type="EMBL" id="CAMGZC010000459">
    <property type="protein sequence ID" value="CAI0647672.1"/>
    <property type="molecule type" value="Genomic_DNA"/>
</dbReference>
<accession>A0A9W4RU05</accession>
<comment type="caution">
    <text evidence="8">The sequence shown here is derived from an EMBL/GenBank/DDBJ whole genome shotgun (WGS) entry which is preliminary data.</text>
</comment>
<feature type="transmembrane region" description="Helical" evidence="7">
    <location>
        <begin position="40"/>
        <end position="62"/>
    </location>
</feature>
<evidence type="ECO:0000256" key="1">
    <source>
        <dbReference type="ARBA" id="ARBA00004123"/>
    </source>
</evidence>
<sequence length="702" mass="75662">MIIPTTTNLTLTTVPTATFVAQTTGTTSASSSASLGINEILTITFGIVASLTAGMAVMISCMQLNRGVSPRSAGDRRVCNAGDEDEIKLRPDQGNARAASAPPAPSRNSEGSTTLGSNRMKNGCHRLKKACHPSDSIRRQAADNTQRANARIADLEGKLSSLVSLLQERNVIDRNASTTSDTRAVYDEPQLREADESDGLDNNTGRDLNFQEQDDEPQYTASVLSPPLTGSPGTQIAPTPMTAVSGPSTDASAENFERFRSLMLPNFPFICFASDKSFEKLQNERPFLCEAIRCVAPPSASEKRTRARKLKHTLGEMMFHEEKASGKHASMDLLLGLLVYIAWGWDHVLSGCSLTRLMTFATTLVGEMRLDKPERRRLNQMQFFAPGMQDNDIDKSGMTTTQILESQRAVLGCFALSSAVSAYFGEMEPLKWTPQMNEGLAALEAHQKLSDKALVLQVRLQLLATRSAQLDPQASTTGLPSTAVLEGQMFLSQLQDIRASMESETLPEQGVLQAHTHYTELRILEAGSQIRPHEPPEMCPGPFTNMTALPSDSVFCLWKAELAVSACARALLCLPASAFLGASFIQSIQWSHLANCIAILCHLAKAYHDAGADPAVGRAIGELPGVLDRLADSLGAAAAEAGENWSDDVLTQVADGMRKFRSSIDVEADSSGVESGSGTATSTVPFRNPGAWLGHIWDDLSS</sequence>
<evidence type="ECO:0000256" key="6">
    <source>
        <dbReference type="SAM" id="MobiDB-lite"/>
    </source>
</evidence>
<reference evidence="8" key="1">
    <citation type="submission" date="2022-08" db="EMBL/GenBank/DDBJ databases">
        <authorList>
            <person name="Giroux E."/>
            <person name="Giroux E."/>
        </authorList>
    </citation>
    <scope>NUCLEOTIDE SEQUENCE</scope>
    <source>
        <strain evidence="8">H1091258</strain>
    </source>
</reference>
<feature type="compositionally biased region" description="Low complexity" evidence="6">
    <location>
        <begin position="95"/>
        <end position="109"/>
    </location>
</feature>
<organism evidence="8 9">
    <name type="scientific">Colletotrichum noveboracense</name>
    <dbReference type="NCBI Taxonomy" id="2664923"/>
    <lineage>
        <taxon>Eukaryota</taxon>
        <taxon>Fungi</taxon>
        <taxon>Dikarya</taxon>
        <taxon>Ascomycota</taxon>
        <taxon>Pezizomycotina</taxon>
        <taxon>Sordariomycetes</taxon>
        <taxon>Hypocreomycetidae</taxon>
        <taxon>Glomerellales</taxon>
        <taxon>Glomerellaceae</taxon>
        <taxon>Colletotrichum</taxon>
        <taxon>Colletotrichum gloeosporioides species complex</taxon>
    </lineage>
</organism>
<keyword evidence="5" id="KW-0539">Nucleus</keyword>
<keyword evidence="2" id="KW-0805">Transcription regulation</keyword>